<accession>A0A4Y2AK64</accession>
<dbReference type="Proteomes" id="UP000499080">
    <property type="component" value="Unassembled WGS sequence"/>
</dbReference>
<protein>
    <submittedName>
        <fullName evidence="1">Uncharacterized protein</fullName>
    </submittedName>
</protein>
<evidence type="ECO:0000313" key="1">
    <source>
        <dbReference type="EMBL" id="GBL80281.1"/>
    </source>
</evidence>
<keyword evidence="2" id="KW-1185">Reference proteome</keyword>
<evidence type="ECO:0000313" key="2">
    <source>
        <dbReference type="Proteomes" id="UP000499080"/>
    </source>
</evidence>
<name>A0A4Y2AK64_ARAVE</name>
<dbReference type="AlphaFoldDB" id="A0A4Y2AK64"/>
<comment type="caution">
    <text evidence="1">The sequence shown here is derived from an EMBL/GenBank/DDBJ whole genome shotgun (WGS) entry which is preliminary data.</text>
</comment>
<reference evidence="1 2" key="1">
    <citation type="journal article" date="2019" name="Sci. Rep.">
        <title>Orb-weaving spider Araneus ventricosus genome elucidates the spidroin gene catalogue.</title>
        <authorList>
            <person name="Kono N."/>
            <person name="Nakamura H."/>
            <person name="Ohtoshi R."/>
            <person name="Moran D.A.P."/>
            <person name="Shinohara A."/>
            <person name="Yoshida Y."/>
            <person name="Fujiwara M."/>
            <person name="Mori M."/>
            <person name="Tomita M."/>
            <person name="Arakawa K."/>
        </authorList>
    </citation>
    <scope>NUCLEOTIDE SEQUENCE [LARGE SCALE GENOMIC DNA]</scope>
</reference>
<organism evidence="1 2">
    <name type="scientific">Araneus ventricosus</name>
    <name type="common">Orbweaver spider</name>
    <name type="synonym">Epeira ventricosa</name>
    <dbReference type="NCBI Taxonomy" id="182803"/>
    <lineage>
        <taxon>Eukaryota</taxon>
        <taxon>Metazoa</taxon>
        <taxon>Ecdysozoa</taxon>
        <taxon>Arthropoda</taxon>
        <taxon>Chelicerata</taxon>
        <taxon>Arachnida</taxon>
        <taxon>Araneae</taxon>
        <taxon>Araneomorphae</taxon>
        <taxon>Entelegynae</taxon>
        <taxon>Araneoidea</taxon>
        <taxon>Araneidae</taxon>
        <taxon>Araneus</taxon>
    </lineage>
</organism>
<sequence length="120" mass="14540">MTYLDRWAKKRKDVEWSGAGKQRFLRICAVSEGRSEIFVIFERVVLQVLLVNKMDREDTTARKRRLARERFARWRARQSQETFNRMRAADNEYHRRRREGALHLFQNTVNVLISNKVRML</sequence>
<proteinExistence type="predicted"/>
<gene>
    <name evidence="1" type="ORF">AVEN_92209_1</name>
</gene>
<dbReference type="EMBL" id="BGPR01000021">
    <property type="protein sequence ID" value="GBL80281.1"/>
    <property type="molecule type" value="Genomic_DNA"/>
</dbReference>